<dbReference type="PIRSF" id="PIRSF031924">
    <property type="entry name" value="Pi-irrepressible_AP"/>
    <property type="match status" value="1"/>
</dbReference>
<evidence type="ECO:0000313" key="7">
    <source>
        <dbReference type="EMBL" id="MBR7747252.1"/>
    </source>
</evidence>
<dbReference type="GO" id="GO:0046872">
    <property type="term" value="F:metal ion binding"/>
    <property type="evidence" value="ECO:0007669"/>
    <property type="project" value="UniProtKB-KW"/>
</dbReference>
<keyword evidence="1 4" id="KW-0597">Phosphoprotein</keyword>
<accession>A0A941DJB3</accession>
<proteinExistence type="predicted"/>
<keyword evidence="3 6" id="KW-0732">Signal</keyword>
<feature type="chain" id="PRO_5037114725" evidence="6">
    <location>
        <begin position="36"/>
        <end position="569"/>
    </location>
</feature>
<sequence length="569" mass="63235">MLKFNSKNTPSKLRRSLLAGFATFALSSHCYTALAANLSQGPQIAKAPKLILVLVVDGLPNEQVQRYRHQFGEGGFKRLLEQGAWFGNAHQAHGITVTAVGHSAVLTGAYPYQHGIIGNNWFDPNTSTSVYCTEDRQHTYIGTETKSSDGTSPANLKVSTVGDELRYATGNRSKVLTVSGKDRGAILLAGKTGTAYMLMKKTGAFASSTYYMNQHPAWHTAFHASKPQDRFYGKQWTSVLPEHAYHDDAHDDLVAPANTSSSKRLPYTYDSASGKPDAEYYEKLFTGPYVDELTLDFANAAIDGEKLGNNPTGATDILGVSLSSHDYVNHTWGPESKMSHDHLQRLDRLLAKFLNNVDKKVGLDNTLVVLTADHGFANVPEFSQSIKRDANRLDGNKMSAALSQHLFEKFGVEKLIRKWSAPYFFFDYRKVESKGITRTELENTAARFILDYQGVASTYTRTQFEHGQVPNDRISRLVQRAWHKQLSGDLMVVVKPYWYFGSTNSGTSHGTPYTYDTNVPLIFMGKPWFKAGAYSQYAEVMDIAPTLSHLLRIRLPSGSEGRVLTETLK</sequence>
<dbReference type="Gene3D" id="3.40.720.10">
    <property type="entry name" value="Alkaline Phosphatase, subunit A"/>
    <property type="match status" value="1"/>
</dbReference>
<evidence type="ECO:0000256" key="4">
    <source>
        <dbReference type="PIRSR" id="PIRSR031924-50"/>
    </source>
</evidence>
<dbReference type="GO" id="GO:0004035">
    <property type="term" value="F:alkaline phosphatase activity"/>
    <property type="evidence" value="ECO:0007669"/>
    <property type="project" value="InterPro"/>
</dbReference>
<name>A0A941DJB3_9BURK</name>
<gene>
    <name evidence="7" type="ORF">KDM92_11715</name>
</gene>
<dbReference type="RefSeq" id="WP_212684618.1">
    <property type="nucleotide sequence ID" value="NZ_JAGSPM010000006.1"/>
</dbReference>
<evidence type="ECO:0000256" key="3">
    <source>
        <dbReference type="ARBA" id="ARBA00022729"/>
    </source>
</evidence>
<dbReference type="InterPro" id="IPR017850">
    <property type="entry name" value="Alkaline_phosphatase_core_sf"/>
</dbReference>
<dbReference type="Proteomes" id="UP000680158">
    <property type="component" value="Unassembled WGS sequence"/>
</dbReference>
<dbReference type="Gene3D" id="3.30.1360.150">
    <property type="match status" value="1"/>
</dbReference>
<dbReference type="PANTHER" id="PTHR10151:SF120">
    <property type="entry name" value="BIS(5'-ADENOSYL)-TRIPHOSPHATASE"/>
    <property type="match status" value="1"/>
</dbReference>
<keyword evidence="8" id="KW-1185">Reference proteome</keyword>
<dbReference type="Pfam" id="PF01663">
    <property type="entry name" value="Phosphodiest"/>
    <property type="match status" value="1"/>
</dbReference>
<reference evidence="7 8" key="1">
    <citation type="submission" date="2021-04" db="EMBL/GenBank/DDBJ databases">
        <title>novel species isolated from subtropical streams in China.</title>
        <authorList>
            <person name="Lu H."/>
        </authorList>
    </citation>
    <scope>NUCLEOTIDE SEQUENCE [LARGE SCALE GENOMIC DNA]</scope>
    <source>
        <strain evidence="7 8">BYS107W</strain>
    </source>
</reference>
<dbReference type="InterPro" id="IPR002591">
    <property type="entry name" value="Phosphodiest/P_Trfase"/>
</dbReference>
<feature type="active site" description="Phosphothreonine intermediate" evidence="4">
    <location>
        <position position="98"/>
    </location>
</feature>
<dbReference type="PANTHER" id="PTHR10151">
    <property type="entry name" value="ECTONUCLEOTIDE PYROPHOSPHATASE/PHOSPHODIESTERASE"/>
    <property type="match status" value="1"/>
</dbReference>
<evidence type="ECO:0000256" key="1">
    <source>
        <dbReference type="ARBA" id="ARBA00022553"/>
    </source>
</evidence>
<protein>
    <submittedName>
        <fullName evidence="7">Alkaline phosphatase family protein</fullName>
    </submittedName>
</protein>
<dbReference type="AlphaFoldDB" id="A0A941DJB3"/>
<organism evidence="7 8">
    <name type="scientific">Undibacterium baiyunense</name>
    <dbReference type="NCBI Taxonomy" id="2828731"/>
    <lineage>
        <taxon>Bacteria</taxon>
        <taxon>Pseudomonadati</taxon>
        <taxon>Pseudomonadota</taxon>
        <taxon>Betaproteobacteria</taxon>
        <taxon>Burkholderiales</taxon>
        <taxon>Oxalobacteraceae</taxon>
        <taxon>Undibacterium</taxon>
    </lineage>
</organism>
<dbReference type="CDD" id="cd16016">
    <property type="entry name" value="AP-SPAP"/>
    <property type="match status" value="1"/>
</dbReference>
<dbReference type="EMBL" id="JAGSPM010000006">
    <property type="protein sequence ID" value="MBR7747252.1"/>
    <property type="molecule type" value="Genomic_DNA"/>
</dbReference>
<feature type="binding site" evidence="5">
    <location>
        <position position="119"/>
    </location>
    <ligand>
        <name>substrate</name>
    </ligand>
</feature>
<feature type="signal peptide" evidence="6">
    <location>
        <begin position="1"/>
        <end position="35"/>
    </location>
</feature>
<evidence type="ECO:0000313" key="8">
    <source>
        <dbReference type="Proteomes" id="UP000680158"/>
    </source>
</evidence>
<evidence type="ECO:0000256" key="6">
    <source>
        <dbReference type="SAM" id="SignalP"/>
    </source>
</evidence>
<dbReference type="InterPro" id="IPR026263">
    <property type="entry name" value="Alkaline_phosphatase_prok"/>
</dbReference>
<evidence type="ECO:0000256" key="5">
    <source>
        <dbReference type="PIRSR" id="PIRSR031924-51"/>
    </source>
</evidence>
<comment type="caution">
    <text evidence="7">The sequence shown here is derived from an EMBL/GenBank/DDBJ whole genome shotgun (WGS) entry which is preliminary data.</text>
</comment>
<evidence type="ECO:0000256" key="2">
    <source>
        <dbReference type="ARBA" id="ARBA00022723"/>
    </source>
</evidence>
<dbReference type="SUPFAM" id="SSF53649">
    <property type="entry name" value="Alkaline phosphatase-like"/>
    <property type="match status" value="1"/>
</dbReference>
<keyword evidence="2" id="KW-0479">Metal-binding</keyword>
<feature type="binding site" evidence="5">
    <location>
        <begin position="181"/>
        <end position="183"/>
    </location>
    <ligand>
        <name>substrate</name>
    </ligand>
</feature>